<feature type="binding site" evidence="2">
    <location>
        <position position="55"/>
    </location>
    <ligand>
        <name>Zn(2+)</name>
        <dbReference type="ChEBI" id="CHEBI:29105"/>
        <label>2</label>
    </ligand>
</feature>
<keyword evidence="4" id="KW-1185">Reference proteome</keyword>
<dbReference type="Proteomes" id="UP000266260">
    <property type="component" value="Unassembled WGS sequence"/>
</dbReference>
<evidence type="ECO:0000313" key="3">
    <source>
        <dbReference type="EMBL" id="RIE07682.1"/>
    </source>
</evidence>
<dbReference type="InterPro" id="IPR036177">
    <property type="entry name" value="Peptidase_M55_sf"/>
</dbReference>
<dbReference type="PIRSF" id="PIRSF015853">
    <property type="entry name" value="Pep_DppA"/>
    <property type="match status" value="1"/>
</dbReference>
<dbReference type="GO" id="GO:0046872">
    <property type="term" value="F:metal ion binding"/>
    <property type="evidence" value="ECO:0007669"/>
    <property type="project" value="UniProtKB-KW"/>
</dbReference>
<keyword evidence="2" id="KW-0479">Metal-binding</keyword>
<feature type="binding site" evidence="2">
    <location>
        <position position="99"/>
    </location>
    <ligand>
        <name>Zn(2+)</name>
        <dbReference type="ChEBI" id="CHEBI:29105"/>
        <label>2</label>
    </ligand>
</feature>
<dbReference type="CDD" id="cd08663">
    <property type="entry name" value="DAP_dppA_1"/>
    <property type="match status" value="1"/>
</dbReference>
<comment type="caution">
    <text evidence="3">The sequence shown here is derived from an EMBL/GenBank/DDBJ whole genome shotgun (WGS) entry which is preliminary data.</text>
</comment>
<sequence>MKYFISLDMEGVAGLVSWSETSQEQRELMTGETCAAIEGIRSVDKEAAIVIADSHSRGQNLLLDRLPQDVQVVRGYPRPLYMVEGADATCDAALFVGYHAPIGTLNGSMDHTYSSASIYEVLANGHVMGETELNMVLLARLGIPFIFGSGDEQYCGFSQQFFPHAVFVTTKWATGRYSQRTLMPEASKTLIRDGAANATRQLMTHGRTTLADEQLQGTVQHEVLVTSPSTWTVRFLTTSACDVAAWIPGSRRSGGRELSYTSDEPVELYRFLMSCTVAGKYAHDL</sequence>
<keyword evidence="2" id="KW-0862">Zinc</keyword>
<name>A0A398CY10_9BACT</name>
<evidence type="ECO:0008006" key="5">
    <source>
        <dbReference type="Google" id="ProtNLM"/>
    </source>
</evidence>
<dbReference type="Gene3D" id="3.40.50.10780">
    <property type="entry name" value="Dipeptide transport protein"/>
    <property type="match status" value="1"/>
</dbReference>
<evidence type="ECO:0000313" key="4">
    <source>
        <dbReference type="Proteomes" id="UP000266260"/>
    </source>
</evidence>
<feature type="binding site" evidence="2">
    <location>
        <position position="10"/>
    </location>
    <ligand>
        <name>Zn(2+)</name>
        <dbReference type="ChEBI" id="CHEBI:29105"/>
        <label>1</label>
    </ligand>
</feature>
<organism evidence="3 4">
    <name type="scientific">Candidatus Cryosericum odellii</name>
    <dbReference type="NCBI Taxonomy" id="2290917"/>
    <lineage>
        <taxon>Bacteria</taxon>
        <taxon>Pseudomonadati</taxon>
        <taxon>Caldisericota/Cryosericota group</taxon>
        <taxon>Candidatus Cryosericota</taxon>
        <taxon>Candidatus Cryosericia</taxon>
        <taxon>Candidatus Cryosericales</taxon>
        <taxon>Candidatus Cryosericaceae</taxon>
        <taxon>Candidatus Cryosericum</taxon>
    </lineage>
</organism>
<dbReference type="EMBL" id="QXIT01000093">
    <property type="protein sequence ID" value="RIE07682.1"/>
    <property type="molecule type" value="Genomic_DNA"/>
</dbReference>
<dbReference type="InterPro" id="IPR007035">
    <property type="entry name" value="Peptidase_M55"/>
</dbReference>
<evidence type="ECO:0000256" key="1">
    <source>
        <dbReference type="PIRSR" id="PIRSR015853-1"/>
    </source>
</evidence>
<protein>
    <recommendedName>
        <fullName evidence="5">Peptidase M55</fullName>
    </recommendedName>
</protein>
<feature type="binding site" evidence="2">
    <location>
        <position position="130"/>
    </location>
    <ligand>
        <name>Zn(2+)</name>
        <dbReference type="ChEBI" id="CHEBI:29105"/>
        <label>2</label>
    </ligand>
</feature>
<feature type="binding site" evidence="2">
    <location>
        <position position="8"/>
    </location>
    <ligand>
        <name>Zn(2+)</name>
        <dbReference type="ChEBI" id="CHEBI:29105"/>
        <label>2</label>
    </ligand>
</feature>
<feature type="active site" description="Nucleophile" evidence="1">
    <location>
        <position position="111"/>
    </location>
</feature>
<dbReference type="Gene3D" id="3.30.1360.130">
    <property type="entry name" value="Dipeptide transport protein"/>
    <property type="match status" value="1"/>
</dbReference>
<dbReference type="AlphaFoldDB" id="A0A398CY10"/>
<dbReference type="Pfam" id="PF04951">
    <property type="entry name" value="Peptidase_M55"/>
    <property type="match status" value="1"/>
</dbReference>
<dbReference type="InterPro" id="IPR027476">
    <property type="entry name" value="DppA_N"/>
</dbReference>
<dbReference type="SUPFAM" id="SSF63992">
    <property type="entry name" value="Dipeptide transport protein"/>
    <property type="match status" value="1"/>
</dbReference>
<feature type="binding site" evidence="2">
    <location>
        <position position="8"/>
    </location>
    <ligand>
        <name>Zn(2+)</name>
        <dbReference type="ChEBI" id="CHEBI:29105"/>
        <label>1</label>
    </ligand>
</feature>
<gene>
    <name evidence="3" type="ORF">SMC6_05615</name>
</gene>
<proteinExistence type="predicted"/>
<reference evidence="3 4" key="1">
    <citation type="submission" date="2018-09" db="EMBL/GenBank/DDBJ databases">
        <title>Discovery and Ecogenomic Context for Candidatus Cryosericales, a Global Caldiserica Order Active in Thawing Permafrost.</title>
        <authorList>
            <person name="Martinez M.A."/>
            <person name="Woodcroft B.J."/>
            <person name="Ignacio Espinoza J.C."/>
            <person name="Zayed A."/>
            <person name="Singleton C.M."/>
            <person name="Boyd J."/>
            <person name="Li Y.-F."/>
            <person name="Purvine S."/>
            <person name="Maughan H."/>
            <person name="Hodgkins S.B."/>
            <person name="Anderson D."/>
            <person name="Sederholm M."/>
            <person name="Temperton B."/>
            <person name="Saleska S.R."/>
            <person name="Tyson G.W."/>
            <person name="Rich V.I."/>
        </authorList>
    </citation>
    <scope>NUCLEOTIDE SEQUENCE [LARGE SCALE GENOMIC DNA]</scope>
    <source>
        <strain evidence="3 4">SMC6</strain>
    </source>
</reference>
<evidence type="ECO:0000256" key="2">
    <source>
        <dbReference type="PIRSR" id="PIRSR015853-2"/>
    </source>
</evidence>
<accession>A0A398CY10</accession>
<dbReference type="RefSeq" id="WP_119175659.1">
    <property type="nucleotide sequence ID" value="NZ_QXIT01000093.1"/>
</dbReference>